<comment type="cofactor">
    <cofactor evidence="1">
        <name>pyridoxal 5'-phosphate</name>
        <dbReference type="ChEBI" id="CHEBI:597326"/>
    </cofactor>
</comment>
<reference evidence="11" key="1">
    <citation type="submission" date="2016-10" db="EMBL/GenBank/DDBJ databases">
        <authorList>
            <person name="de Groot N.N."/>
        </authorList>
    </citation>
    <scope>NUCLEOTIDE SEQUENCE</scope>
</reference>
<evidence type="ECO:0000256" key="10">
    <source>
        <dbReference type="ARBA" id="ARBA00022898"/>
    </source>
</evidence>
<evidence type="ECO:0000313" key="11">
    <source>
        <dbReference type="EMBL" id="SFV75015.1"/>
    </source>
</evidence>
<dbReference type="GO" id="GO:0009102">
    <property type="term" value="P:biotin biosynthetic process"/>
    <property type="evidence" value="ECO:0007669"/>
    <property type="project" value="UniProtKB-UniPathway"/>
</dbReference>
<keyword evidence="5" id="KW-0963">Cytoplasm</keyword>
<evidence type="ECO:0000256" key="1">
    <source>
        <dbReference type="ARBA" id="ARBA00001933"/>
    </source>
</evidence>
<evidence type="ECO:0000256" key="5">
    <source>
        <dbReference type="ARBA" id="ARBA00022490"/>
    </source>
</evidence>
<dbReference type="GO" id="GO:0030170">
    <property type="term" value="F:pyridoxal phosphate binding"/>
    <property type="evidence" value="ECO:0007669"/>
    <property type="project" value="InterPro"/>
</dbReference>
<dbReference type="PROSITE" id="PS00600">
    <property type="entry name" value="AA_TRANSFER_CLASS_3"/>
    <property type="match status" value="1"/>
</dbReference>
<evidence type="ECO:0000256" key="9">
    <source>
        <dbReference type="ARBA" id="ARBA00022756"/>
    </source>
</evidence>
<keyword evidence="9" id="KW-0093">Biotin biosynthesis</keyword>
<dbReference type="InterPro" id="IPR015424">
    <property type="entry name" value="PyrdxlP-dep_Trfase"/>
</dbReference>
<organism evidence="11">
    <name type="scientific">hydrothermal vent metagenome</name>
    <dbReference type="NCBI Taxonomy" id="652676"/>
    <lineage>
        <taxon>unclassified sequences</taxon>
        <taxon>metagenomes</taxon>
        <taxon>ecological metagenomes</taxon>
    </lineage>
</organism>
<keyword evidence="10" id="KW-0663">Pyridoxal phosphate</keyword>
<dbReference type="Gene3D" id="3.90.1150.10">
    <property type="entry name" value="Aspartate Aminotransferase, domain 1"/>
    <property type="match status" value="1"/>
</dbReference>
<dbReference type="GO" id="GO:0005737">
    <property type="term" value="C:cytoplasm"/>
    <property type="evidence" value="ECO:0007669"/>
    <property type="project" value="UniProtKB-SubCell"/>
</dbReference>
<keyword evidence="7 11" id="KW-0808">Transferase</keyword>
<keyword evidence="6 11" id="KW-0032">Aminotransferase</keyword>
<dbReference type="Gene3D" id="3.40.640.10">
    <property type="entry name" value="Type I PLP-dependent aspartate aminotransferase-like (Major domain)"/>
    <property type="match status" value="1"/>
</dbReference>
<comment type="subunit">
    <text evidence="4">Homodimer.</text>
</comment>
<dbReference type="FunFam" id="3.40.640.10:FF:000078">
    <property type="entry name" value="Adenosylmethionine-8-amino-7-oxononanoate aminotransferase"/>
    <property type="match status" value="1"/>
</dbReference>
<comment type="pathway">
    <text evidence="3">Cofactor biosynthesis; biotin biosynthesis.</text>
</comment>
<dbReference type="InterPro" id="IPR015422">
    <property type="entry name" value="PyrdxlP-dep_Trfase_small"/>
</dbReference>
<dbReference type="InterPro" id="IPR005815">
    <property type="entry name" value="BioA"/>
</dbReference>
<dbReference type="InterPro" id="IPR015421">
    <property type="entry name" value="PyrdxlP-dep_Trfase_major"/>
</dbReference>
<sequence length="438" mass="49674">MDNMTLMQRDLDVVWHPCTQMKDHETLPLIPIKSGEGVYLEDFEGNRYIDAISSWWVNLFGHKNSYINTKIKEQLDTLEHVILAGFTHEQVIKLSERLVQLTPEKLQKCFYADNGSSAVEIALKMSYHAHLNDGKKGKNIFVSLTNSYHGETIGALSVGDVELYKDTYEPLLLKTIQTKVPKDNSKEAAKEAANEFEALCKEKADEISAIIVEPLIQGAGYMHMYHSDFLVYLRDICDRYDIHLIADEIMVGFGRTGKLFACEHANISPDFLLLSKGLTGGYLPLSVVLTTNEIYAKFYCDYNEFKAFLHSHSYTGNALACSAANATLDIFENENIIEKNQAKIAYMAKKLERFCTLENVKSIRQTGMVCAVELQGYSPQQRIGLKVYQYGLKHGVLLRPLGHIIYFMPPYIITNDEIDTMMDTAYDAIQLIQKETKI</sequence>
<name>A0A1W1D2Y7_9ZZZZ</name>
<dbReference type="InterPro" id="IPR005814">
    <property type="entry name" value="Aminotrans_3"/>
</dbReference>
<gene>
    <name evidence="11" type="ORF">MNB_SM-3-912</name>
</gene>
<dbReference type="PIRSF" id="PIRSF000521">
    <property type="entry name" value="Transaminase_4ab_Lys_Orn"/>
    <property type="match status" value="1"/>
</dbReference>
<dbReference type="HAMAP" id="MF_00834">
    <property type="entry name" value="BioA"/>
    <property type="match status" value="1"/>
</dbReference>
<proteinExistence type="inferred from homology"/>
<evidence type="ECO:0000256" key="2">
    <source>
        <dbReference type="ARBA" id="ARBA00004496"/>
    </source>
</evidence>
<dbReference type="UniPathway" id="UPA00078"/>
<accession>A0A1W1D2Y7</accession>
<dbReference type="InterPro" id="IPR049704">
    <property type="entry name" value="Aminotrans_3_PPA_site"/>
</dbReference>
<dbReference type="EC" id="2.6.1.62" evidence="11"/>
<keyword evidence="8" id="KW-0949">S-adenosyl-L-methionine</keyword>
<dbReference type="PANTHER" id="PTHR42684">
    <property type="entry name" value="ADENOSYLMETHIONINE-8-AMINO-7-OXONONANOATE AMINOTRANSFERASE"/>
    <property type="match status" value="1"/>
</dbReference>
<dbReference type="NCBIfam" id="TIGR00508">
    <property type="entry name" value="bioA"/>
    <property type="match status" value="1"/>
</dbReference>
<dbReference type="PANTHER" id="PTHR42684:SF17">
    <property type="entry name" value="ADENOSYLMETHIONINE-8-AMINO-7-OXONONANOATE AMINOTRANSFERASE"/>
    <property type="match status" value="1"/>
</dbReference>
<dbReference type="GO" id="GO:0004015">
    <property type="term" value="F:adenosylmethionine-8-amino-7-oxononanoate transaminase activity"/>
    <property type="evidence" value="ECO:0007669"/>
    <property type="project" value="UniProtKB-EC"/>
</dbReference>
<dbReference type="EMBL" id="FPHP01000012">
    <property type="protein sequence ID" value="SFV75015.1"/>
    <property type="molecule type" value="Genomic_DNA"/>
</dbReference>
<protein>
    <submittedName>
        <fullName evidence="11">Adenosylmethionine-8-amino-7-oxononanoate aminotransferase</fullName>
        <ecNumber evidence="11">2.6.1.62</ecNumber>
    </submittedName>
</protein>
<evidence type="ECO:0000256" key="6">
    <source>
        <dbReference type="ARBA" id="ARBA00022576"/>
    </source>
</evidence>
<dbReference type="AlphaFoldDB" id="A0A1W1D2Y7"/>
<evidence type="ECO:0000256" key="3">
    <source>
        <dbReference type="ARBA" id="ARBA00004746"/>
    </source>
</evidence>
<dbReference type="Pfam" id="PF00202">
    <property type="entry name" value="Aminotran_3"/>
    <property type="match status" value="1"/>
</dbReference>
<dbReference type="CDD" id="cd00610">
    <property type="entry name" value="OAT_like"/>
    <property type="match status" value="1"/>
</dbReference>
<dbReference type="SUPFAM" id="SSF53383">
    <property type="entry name" value="PLP-dependent transferases"/>
    <property type="match status" value="1"/>
</dbReference>
<evidence type="ECO:0000256" key="7">
    <source>
        <dbReference type="ARBA" id="ARBA00022679"/>
    </source>
</evidence>
<evidence type="ECO:0000256" key="8">
    <source>
        <dbReference type="ARBA" id="ARBA00022691"/>
    </source>
</evidence>
<comment type="subcellular location">
    <subcellularLocation>
        <location evidence="2">Cytoplasm</location>
    </subcellularLocation>
</comment>
<dbReference type="NCBIfam" id="NF004624">
    <property type="entry name" value="PRK05964.1"/>
    <property type="match status" value="1"/>
</dbReference>
<evidence type="ECO:0000256" key="4">
    <source>
        <dbReference type="ARBA" id="ARBA00011738"/>
    </source>
</evidence>